<evidence type="ECO:0000313" key="8">
    <source>
        <dbReference type="Proteomes" id="UP000253772"/>
    </source>
</evidence>
<dbReference type="GO" id="GO:0015109">
    <property type="term" value="F:chromate transmembrane transporter activity"/>
    <property type="evidence" value="ECO:0007669"/>
    <property type="project" value="InterPro"/>
</dbReference>
<evidence type="ECO:0000256" key="5">
    <source>
        <dbReference type="ARBA" id="ARBA00022989"/>
    </source>
</evidence>
<dbReference type="InterPro" id="IPR052518">
    <property type="entry name" value="CHR_Transporter"/>
</dbReference>
<dbReference type="InterPro" id="IPR003370">
    <property type="entry name" value="Chromate_transpt"/>
</dbReference>
<dbReference type="GO" id="GO:0005886">
    <property type="term" value="C:plasma membrane"/>
    <property type="evidence" value="ECO:0007669"/>
    <property type="project" value="UniProtKB-SubCell"/>
</dbReference>
<evidence type="ECO:0000256" key="6">
    <source>
        <dbReference type="ARBA" id="ARBA00023136"/>
    </source>
</evidence>
<dbReference type="OMA" id="WIKEEEF"/>
<evidence type="ECO:0000256" key="1">
    <source>
        <dbReference type="ARBA" id="ARBA00004651"/>
    </source>
</evidence>
<organism evidence="7 8">
    <name type="scientific">Cupriavidus metallidurans</name>
    <dbReference type="NCBI Taxonomy" id="119219"/>
    <lineage>
        <taxon>Bacteria</taxon>
        <taxon>Pseudomonadati</taxon>
        <taxon>Pseudomonadota</taxon>
        <taxon>Betaproteobacteria</taxon>
        <taxon>Burkholderiales</taxon>
        <taxon>Burkholderiaceae</taxon>
        <taxon>Cupriavidus</taxon>
    </lineage>
</organism>
<keyword evidence="6" id="KW-0472">Membrane</keyword>
<dbReference type="OrthoDB" id="8596378at2"/>
<gene>
    <name evidence="7" type="ORF">DDF84_013300</name>
</gene>
<keyword evidence="3" id="KW-1003">Cell membrane</keyword>
<evidence type="ECO:0000313" key="7">
    <source>
        <dbReference type="EMBL" id="QBP10655.1"/>
    </source>
</evidence>
<name>A0A132HKS8_9BURK</name>
<dbReference type="Proteomes" id="UP000253772">
    <property type="component" value="Chromosome c1"/>
</dbReference>
<dbReference type="RefSeq" id="WP_011517094.1">
    <property type="nucleotide sequence ID" value="NZ_CP026544.1"/>
</dbReference>
<dbReference type="AlphaFoldDB" id="A0A132HKS8"/>
<protein>
    <submittedName>
        <fullName evidence="7">Chromate transporter</fullName>
    </submittedName>
</protein>
<sequence>MSSTPIPVESELAPAPTPRTLFIEFARMGLSGFGGVLPFVRRSVVERNRWLNDRDFVEILSLGQVLPGPNVINLALMLGLRFAGLRGALAAFAGLVLMPLVVVLCAMGLYLRFQDVTAVRQMLAGMTAVAAGLVLSTGVKLAQSQPRTVRAIAVGVAAFVAIGLLRWPLLPVMAVLVPVALVLEYRAMRKGGA</sequence>
<dbReference type="PANTHER" id="PTHR43663">
    <property type="entry name" value="CHROMATE TRANSPORT PROTEIN-RELATED"/>
    <property type="match status" value="1"/>
</dbReference>
<reference evidence="7 8" key="1">
    <citation type="submission" date="2019-03" db="EMBL/GenBank/DDBJ databases">
        <title>Comparative insights into the high quality Complete genome sequence of highly metal resistant Cupriavidus metallidurans strain BS1 isolated from a gold-copper mine.</title>
        <authorList>
            <person name="Mazhar H.S."/>
            <person name="Rensing C."/>
        </authorList>
    </citation>
    <scope>NUCLEOTIDE SEQUENCE [LARGE SCALE GENOMIC DNA]</scope>
    <source>
        <strain evidence="7 8">BS1</strain>
    </source>
</reference>
<proteinExistence type="inferred from homology"/>
<dbReference type="GeneID" id="60821007"/>
<dbReference type="Pfam" id="PF02417">
    <property type="entry name" value="Chromate_transp"/>
    <property type="match status" value="1"/>
</dbReference>
<evidence type="ECO:0000256" key="2">
    <source>
        <dbReference type="ARBA" id="ARBA00005262"/>
    </source>
</evidence>
<evidence type="ECO:0000256" key="4">
    <source>
        <dbReference type="ARBA" id="ARBA00022692"/>
    </source>
</evidence>
<keyword evidence="4" id="KW-0812">Transmembrane</keyword>
<comment type="subcellular location">
    <subcellularLocation>
        <location evidence="1">Cell membrane</location>
        <topology evidence="1">Multi-pass membrane protein</topology>
    </subcellularLocation>
</comment>
<accession>A0A132HKS8</accession>
<dbReference type="EMBL" id="CP037900">
    <property type="protein sequence ID" value="QBP10655.1"/>
    <property type="molecule type" value="Genomic_DNA"/>
</dbReference>
<comment type="similarity">
    <text evidence="2">Belongs to the chromate ion transporter (CHR) (TC 2.A.51) family.</text>
</comment>
<evidence type="ECO:0000256" key="3">
    <source>
        <dbReference type="ARBA" id="ARBA00022475"/>
    </source>
</evidence>
<dbReference type="PANTHER" id="PTHR43663:SF1">
    <property type="entry name" value="CHROMATE TRANSPORTER"/>
    <property type="match status" value="1"/>
</dbReference>
<keyword evidence="5" id="KW-1133">Transmembrane helix</keyword>